<accession>A0ABQ9YD62</accession>
<protein>
    <recommendedName>
        <fullName evidence="3">Right handed beta helix domain-containing protein</fullName>
    </recommendedName>
</protein>
<reference evidence="1 2" key="1">
    <citation type="journal article" date="2022" name="bioRxiv">
        <title>Genomics of Preaxostyla Flagellates Illuminates Evolutionary Transitions and the Path Towards Mitochondrial Loss.</title>
        <authorList>
            <person name="Novak L.V.F."/>
            <person name="Treitli S.C."/>
            <person name="Pyrih J."/>
            <person name="Halakuc P."/>
            <person name="Pipaliya S.V."/>
            <person name="Vacek V."/>
            <person name="Brzon O."/>
            <person name="Soukal P."/>
            <person name="Eme L."/>
            <person name="Dacks J.B."/>
            <person name="Karnkowska A."/>
            <person name="Elias M."/>
            <person name="Hampl V."/>
        </authorList>
    </citation>
    <scope>NUCLEOTIDE SEQUENCE [LARGE SCALE GENOMIC DNA]</scope>
    <source>
        <strain evidence="1">NAU3</strain>
        <tissue evidence="1">Gut</tissue>
    </source>
</reference>
<evidence type="ECO:0000313" key="1">
    <source>
        <dbReference type="EMBL" id="KAK2961705.1"/>
    </source>
</evidence>
<sequence>MTIQDSCFASSRCGLLMETSLVGSTLVNMTSSSQMSLGMQLFGSGVSQRLVGSCVAESTNHESGTGMMSPNLGGNVMCLNTSFSSCIRTRNEDKDFQNKNFTQGDRLNNVTTDVTSVTFTLCTFNEMTDAGSDSGGTAIFMFESLSSLTVRTCFFHACTATGNGHDGGAVNLQSLYENKRPVSISHSSFTMCSSNDCGGCLCIMNPESLLLDYCFFDHSKAGADGAVLVESAVITLSNTAFVDCSTTHNGGALTIFTATTLSISFCQFRGCSSERKPDARDILFDQSSAEVPTDMIQFCDSTSGKPNVYFWRDSSSDSSLVPQITTTPTVKSVIVTIEDSEATVVVETEEPISGTMSMLLNGSNVPRLVHVIFGDERTNSSVGTAVFSSGENGILPEATYEHHKWSLSPFPLPTIKTADASLEDWNTTEIVVKGVRLKEGSFWMEVEKEGTKWNITRLLI</sequence>
<dbReference type="EMBL" id="JARBJD010000014">
    <property type="protein sequence ID" value="KAK2961705.1"/>
    <property type="molecule type" value="Genomic_DNA"/>
</dbReference>
<name>A0ABQ9YD62_9EUKA</name>
<keyword evidence="2" id="KW-1185">Reference proteome</keyword>
<evidence type="ECO:0008006" key="3">
    <source>
        <dbReference type="Google" id="ProtNLM"/>
    </source>
</evidence>
<organism evidence="1 2">
    <name type="scientific">Blattamonas nauphoetae</name>
    <dbReference type="NCBI Taxonomy" id="2049346"/>
    <lineage>
        <taxon>Eukaryota</taxon>
        <taxon>Metamonada</taxon>
        <taxon>Preaxostyla</taxon>
        <taxon>Oxymonadida</taxon>
        <taxon>Blattamonas</taxon>
    </lineage>
</organism>
<evidence type="ECO:0000313" key="2">
    <source>
        <dbReference type="Proteomes" id="UP001281761"/>
    </source>
</evidence>
<dbReference type="SUPFAM" id="SSF51126">
    <property type="entry name" value="Pectin lyase-like"/>
    <property type="match status" value="1"/>
</dbReference>
<dbReference type="Proteomes" id="UP001281761">
    <property type="component" value="Unassembled WGS sequence"/>
</dbReference>
<comment type="caution">
    <text evidence="1">The sequence shown here is derived from an EMBL/GenBank/DDBJ whole genome shotgun (WGS) entry which is preliminary data.</text>
</comment>
<proteinExistence type="predicted"/>
<dbReference type="InterPro" id="IPR011050">
    <property type="entry name" value="Pectin_lyase_fold/virulence"/>
</dbReference>
<gene>
    <name evidence="1" type="ORF">BLNAU_3142</name>
</gene>